<sequence length="139" mass="15299">MAKIYPHASVVGVDLAPVPVDTSTLPTNCRFEVDDVNLGLKHFHGQYDVVHARLISSGLKSYRNMMEEAEKCLKPGGVVVFIDYDAQFCAEDQVSRQPMAESNENEMRNGAPLMGSDILGMEASLDEGIWGHELIDSET</sequence>
<gene>
    <name evidence="1" type="ORF">ACOLOM_LOCUS12370</name>
</gene>
<evidence type="ECO:0000313" key="1">
    <source>
        <dbReference type="EMBL" id="CAG8744740.1"/>
    </source>
</evidence>
<dbReference type="EMBL" id="CAJVPT010049797">
    <property type="protein sequence ID" value="CAG8744740.1"/>
    <property type="molecule type" value="Genomic_DNA"/>
</dbReference>
<comment type="caution">
    <text evidence="1">The sequence shown here is derived from an EMBL/GenBank/DDBJ whole genome shotgun (WGS) entry which is preliminary data.</text>
</comment>
<reference evidence="1" key="1">
    <citation type="submission" date="2021-06" db="EMBL/GenBank/DDBJ databases">
        <authorList>
            <person name="Kallberg Y."/>
            <person name="Tangrot J."/>
            <person name="Rosling A."/>
        </authorList>
    </citation>
    <scope>NUCLEOTIDE SEQUENCE</scope>
    <source>
        <strain evidence="1">CL356</strain>
    </source>
</reference>
<dbReference type="Proteomes" id="UP000789525">
    <property type="component" value="Unassembled WGS sequence"/>
</dbReference>
<accession>A0ACA9QC19</accession>
<feature type="non-terminal residue" evidence="1">
    <location>
        <position position="139"/>
    </location>
</feature>
<proteinExistence type="predicted"/>
<organism evidence="1 2">
    <name type="scientific">Acaulospora colombiana</name>
    <dbReference type="NCBI Taxonomy" id="27376"/>
    <lineage>
        <taxon>Eukaryota</taxon>
        <taxon>Fungi</taxon>
        <taxon>Fungi incertae sedis</taxon>
        <taxon>Mucoromycota</taxon>
        <taxon>Glomeromycotina</taxon>
        <taxon>Glomeromycetes</taxon>
        <taxon>Diversisporales</taxon>
        <taxon>Acaulosporaceae</taxon>
        <taxon>Acaulospora</taxon>
    </lineage>
</organism>
<name>A0ACA9QC19_9GLOM</name>
<keyword evidence="2" id="KW-1185">Reference proteome</keyword>
<evidence type="ECO:0000313" key="2">
    <source>
        <dbReference type="Proteomes" id="UP000789525"/>
    </source>
</evidence>
<protein>
    <submittedName>
        <fullName evidence="1">1298_t:CDS:1</fullName>
    </submittedName>
</protein>